<organism evidence="1 2">
    <name type="scientific">Sphagnurus paluster</name>
    <dbReference type="NCBI Taxonomy" id="117069"/>
    <lineage>
        <taxon>Eukaryota</taxon>
        <taxon>Fungi</taxon>
        <taxon>Dikarya</taxon>
        <taxon>Basidiomycota</taxon>
        <taxon>Agaricomycotina</taxon>
        <taxon>Agaricomycetes</taxon>
        <taxon>Agaricomycetidae</taxon>
        <taxon>Agaricales</taxon>
        <taxon>Tricholomatineae</taxon>
        <taxon>Lyophyllaceae</taxon>
        <taxon>Sphagnurus</taxon>
    </lineage>
</organism>
<comment type="caution">
    <text evidence="1">The sequence shown here is derived from an EMBL/GenBank/DDBJ whole genome shotgun (WGS) entry which is preliminary data.</text>
</comment>
<reference evidence="1" key="1">
    <citation type="submission" date="2021-02" db="EMBL/GenBank/DDBJ databases">
        <authorList>
            <person name="Nieuwenhuis M."/>
            <person name="Van De Peppel L.J.J."/>
        </authorList>
    </citation>
    <scope>NUCLEOTIDE SEQUENCE</scope>
    <source>
        <strain evidence="1">D49</strain>
    </source>
</reference>
<evidence type="ECO:0000313" key="1">
    <source>
        <dbReference type="EMBL" id="KAG5633021.1"/>
    </source>
</evidence>
<dbReference type="InterPro" id="IPR046521">
    <property type="entry name" value="DUF6698"/>
</dbReference>
<proteinExistence type="predicted"/>
<dbReference type="Proteomes" id="UP000717328">
    <property type="component" value="Unassembled WGS sequence"/>
</dbReference>
<keyword evidence="2" id="KW-1185">Reference proteome</keyword>
<reference evidence="1" key="2">
    <citation type="submission" date="2021-10" db="EMBL/GenBank/DDBJ databases">
        <title>Phylogenomics reveals ancestral predisposition of the termite-cultivated fungus Termitomyces towards a domesticated lifestyle.</title>
        <authorList>
            <person name="Auxier B."/>
            <person name="Grum-Grzhimaylo A."/>
            <person name="Cardenas M.E."/>
            <person name="Lodge J.D."/>
            <person name="Laessoe T."/>
            <person name="Pedersen O."/>
            <person name="Smith M.E."/>
            <person name="Kuyper T.W."/>
            <person name="Franco-Molano E.A."/>
            <person name="Baroni T.J."/>
            <person name="Aanen D.K."/>
        </authorList>
    </citation>
    <scope>NUCLEOTIDE SEQUENCE</scope>
    <source>
        <strain evidence="1">D49</strain>
    </source>
</reference>
<sequence>MTAIYFSLLTRGATEARGDDIGNIKKAIAHWINKMYSPSQALDADKTNRGLQHDTTGLLLCPIEHDWKDLE</sequence>
<dbReference type="EMBL" id="JABCKI010010369">
    <property type="protein sequence ID" value="KAG5633021.1"/>
    <property type="molecule type" value="Genomic_DNA"/>
</dbReference>
<dbReference type="OrthoDB" id="2692780at2759"/>
<dbReference type="Pfam" id="PF20414">
    <property type="entry name" value="DUF6698"/>
    <property type="match status" value="1"/>
</dbReference>
<dbReference type="AlphaFoldDB" id="A0A9P7FMM5"/>
<evidence type="ECO:0000313" key="2">
    <source>
        <dbReference type="Proteomes" id="UP000717328"/>
    </source>
</evidence>
<gene>
    <name evidence="1" type="ORF">H0H81_012441</name>
</gene>
<protein>
    <submittedName>
        <fullName evidence="1">Uncharacterized protein</fullName>
    </submittedName>
</protein>
<accession>A0A9P7FMM5</accession>
<name>A0A9P7FMM5_9AGAR</name>